<keyword evidence="2" id="KW-1185">Reference proteome</keyword>
<proteinExistence type="predicted"/>
<organism evidence="1 2">
    <name type="scientific">Methylobacterium soli</name>
    <dbReference type="NCBI Taxonomy" id="553447"/>
    <lineage>
        <taxon>Bacteria</taxon>
        <taxon>Pseudomonadati</taxon>
        <taxon>Pseudomonadota</taxon>
        <taxon>Alphaproteobacteria</taxon>
        <taxon>Hyphomicrobiales</taxon>
        <taxon>Methylobacteriaceae</taxon>
        <taxon>Methylobacterium</taxon>
    </lineage>
</organism>
<sequence length="124" mass="13596">MIQTRLTSFNDLNADCPVPLDTLGRLYRAEAEALPGLVAGIPERTRARLAAFLYSRSHTHELGLRVAATCDESALKREEGGLGEAIYAQSRQRYARPPHGEVRFAPVKKISLAGSRFVGGRFAD</sequence>
<accession>A0A6L3SU28</accession>
<protein>
    <submittedName>
        <fullName evidence="1">Uncharacterized protein</fullName>
    </submittedName>
</protein>
<dbReference type="OrthoDB" id="8138968at2"/>
<name>A0A6L3SU28_9HYPH</name>
<dbReference type="Proteomes" id="UP000474159">
    <property type="component" value="Unassembled WGS sequence"/>
</dbReference>
<dbReference type="AlphaFoldDB" id="A0A6L3SU28"/>
<reference evidence="1 2" key="1">
    <citation type="submission" date="2019-09" db="EMBL/GenBank/DDBJ databases">
        <title>YIM 48816 draft genome.</title>
        <authorList>
            <person name="Jiang L."/>
        </authorList>
    </citation>
    <scope>NUCLEOTIDE SEQUENCE [LARGE SCALE GENOMIC DNA]</scope>
    <source>
        <strain evidence="1 2">YIM 48816</strain>
    </source>
</reference>
<evidence type="ECO:0000313" key="2">
    <source>
        <dbReference type="Proteomes" id="UP000474159"/>
    </source>
</evidence>
<evidence type="ECO:0000313" key="1">
    <source>
        <dbReference type="EMBL" id="KAB1077130.1"/>
    </source>
</evidence>
<comment type="caution">
    <text evidence="1">The sequence shown here is derived from an EMBL/GenBank/DDBJ whole genome shotgun (WGS) entry which is preliminary data.</text>
</comment>
<gene>
    <name evidence="1" type="ORF">F6X53_19790</name>
</gene>
<dbReference type="EMBL" id="VZZK01000023">
    <property type="protein sequence ID" value="KAB1077130.1"/>
    <property type="molecule type" value="Genomic_DNA"/>
</dbReference>